<keyword evidence="3" id="KW-1185">Reference proteome</keyword>
<keyword evidence="1" id="KW-0732">Signal</keyword>
<dbReference type="Proteomes" id="UP000576082">
    <property type="component" value="Unassembled WGS sequence"/>
</dbReference>
<dbReference type="EMBL" id="JABANE010000032">
    <property type="protein sequence ID" value="NME68937.1"/>
    <property type="molecule type" value="Genomic_DNA"/>
</dbReference>
<evidence type="ECO:0000256" key="1">
    <source>
        <dbReference type="SAM" id="SignalP"/>
    </source>
</evidence>
<reference evidence="2 3" key="1">
    <citation type="submission" date="2020-04" db="EMBL/GenBank/DDBJ databases">
        <title>Flammeovirga sp. SR4, a novel species isolated from seawater.</title>
        <authorList>
            <person name="Wang X."/>
        </authorList>
    </citation>
    <scope>NUCLEOTIDE SEQUENCE [LARGE SCALE GENOMIC DNA]</scope>
    <source>
        <strain evidence="2 3">ATCC 23126</strain>
    </source>
</reference>
<comment type="caution">
    <text evidence="2">The sequence shown here is derived from an EMBL/GenBank/DDBJ whole genome shotgun (WGS) entry which is preliminary data.</text>
</comment>
<feature type="signal peptide" evidence="1">
    <location>
        <begin position="1"/>
        <end position="35"/>
    </location>
</feature>
<dbReference type="AlphaFoldDB" id="A0A7X9X9L5"/>
<accession>A0A7X9X9L5</accession>
<organism evidence="2 3">
    <name type="scientific">Flammeovirga aprica JL-4</name>
    <dbReference type="NCBI Taxonomy" id="694437"/>
    <lineage>
        <taxon>Bacteria</taxon>
        <taxon>Pseudomonadati</taxon>
        <taxon>Bacteroidota</taxon>
        <taxon>Cytophagia</taxon>
        <taxon>Cytophagales</taxon>
        <taxon>Flammeovirgaceae</taxon>
        <taxon>Flammeovirga</taxon>
    </lineage>
</organism>
<evidence type="ECO:0008006" key="4">
    <source>
        <dbReference type="Google" id="ProtNLM"/>
    </source>
</evidence>
<gene>
    <name evidence="2" type="ORF">HHU12_13270</name>
</gene>
<evidence type="ECO:0000313" key="3">
    <source>
        <dbReference type="Proteomes" id="UP000576082"/>
    </source>
</evidence>
<feature type="chain" id="PRO_5030883459" description="Transporter" evidence="1">
    <location>
        <begin position="36"/>
        <end position="280"/>
    </location>
</feature>
<sequence>MKNFKVNFKSKKTSKVKSILAVALVALFGSSSVFAQDKNADEEIAKKLANPVASLISAPFQNNMDFGIGEHDGARHTMNVQPVVPIKLSKDINLITRMVLPVVHQDNVTGYGNSESGLGDMVLSGFFSPAKTKNGLIWGIGPAFLVPSATNKMLGTGKFGLGPTFVALKQQNAFTYGFLVNQIWSVAGDVARADVNEFYFQPFATYNWKSGAGASAMMELTQNWMDNSTTIWITPSISGVASLGKQKVQLSAGPRFNVAAPAAQKAKYGFRASITFIFPE</sequence>
<proteinExistence type="predicted"/>
<dbReference type="RefSeq" id="WP_169657227.1">
    <property type="nucleotide sequence ID" value="NZ_JABANE010000032.1"/>
</dbReference>
<name>A0A7X9X9L5_9BACT</name>
<protein>
    <recommendedName>
        <fullName evidence="4">Transporter</fullName>
    </recommendedName>
</protein>
<evidence type="ECO:0000313" key="2">
    <source>
        <dbReference type="EMBL" id="NME68937.1"/>
    </source>
</evidence>